<keyword evidence="10" id="KW-0333">Golgi apparatus</keyword>
<dbReference type="EMBL" id="JBAMMX010000026">
    <property type="protein sequence ID" value="KAK6913634.1"/>
    <property type="molecule type" value="Genomic_DNA"/>
</dbReference>
<evidence type="ECO:0000256" key="11">
    <source>
        <dbReference type="ARBA" id="ARBA00023136"/>
    </source>
</evidence>
<keyword evidence="5" id="KW-0328">Glycosyltransferase</keyword>
<keyword evidence="11" id="KW-0472">Membrane</keyword>
<keyword evidence="6" id="KW-0808">Transferase</keyword>
<proteinExistence type="inferred from homology"/>
<evidence type="ECO:0000256" key="9">
    <source>
        <dbReference type="ARBA" id="ARBA00022989"/>
    </source>
</evidence>
<evidence type="ECO:0000256" key="3">
    <source>
        <dbReference type="ARBA" id="ARBA00004922"/>
    </source>
</evidence>
<name>A0AAN8YSG3_9MAGN</name>
<evidence type="ECO:0000256" key="12">
    <source>
        <dbReference type="ARBA" id="ARBA00023211"/>
    </source>
</evidence>
<dbReference type="SUPFAM" id="SSF49899">
    <property type="entry name" value="Concanavalin A-like lectins/glucanases"/>
    <property type="match status" value="1"/>
</dbReference>
<dbReference type="AlphaFoldDB" id="A0AAN8YSG3"/>
<dbReference type="GO" id="GO:1901137">
    <property type="term" value="P:carbohydrate derivative biosynthetic process"/>
    <property type="evidence" value="ECO:0007669"/>
    <property type="project" value="UniProtKB-ARBA"/>
</dbReference>
<comment type="caution">
    <text evidence="15">The sequence shown here is derived from an EMBL/GenBank/DDBJ whole genome shotgun (WGS) entry which is preliminary data.</text>
</comment>
<dbReference type="PANTHER" id="PTHR11214">
    <property type="entry name" value="BETA-1,3-N-ACETYLGLUCOSAMINYLTRANSFERASE"/>
    <property type="match status" value="1"/>
</dbReference>
<accession>A0AAN8YSG3</accession>
<dbReference type="Gene3D" id="3.90.550.50">
    <property type="match status" value="1"/>
</dbReference>
<comment type="subcellular location">
    <subcellularLocation>
        <location evidence="2">Golgi apparatus membrane</location>
        <topology evidence="2">Single-pass type II membrane protein</topology>
    </subcellularLocation>
</comment>
<comment type="cofactor">
    <cofactor evidence="1">
        <name>Mn(2+)</name>
        <dbReference type="ChEBI" id="CHEBI:29035"/>
    </cofactor>
</comment>
<dbReference type="Pfam" id="PF00337">
    <property type="entry name" value="Gal-bind_lectin"/>
    <property type="match status" value="1"/>
</dbReference>
<evidence type="ECO:0000256" key="1">
    <source>
        <dbReference type="ARBA" id="ARBA00001936"/>
    </source>
</evidence>
<evidence type="ECO:0000256" key="6">
    <source>
        <dbReference type="ARBA" id="ARBA00022679"/>
    </source>
</evidence>
<keyword evidence="9" id="KW-1133">Transmembrane helix</keyword>
<dbReference type="Gene3D" id="2.60.120.200">
    <property type="match status" value="1"/>
</dbReference>
<comment type="pathway">
    <text evidence="3">Protein modification; protein glycosylation.</text>
</comment>
<evidence type="ECO:0000256" key="5">
    <source>
        <dbReference type="ARBA" id="ARBA00022676"/>
    </source>
</evidence>
<dbReference type="GO" id="GO:0008378">
    <property type="term" value="F:galactosyltransferase activity"/>
    <property type="evidence" value="ECO:0007669"/>
    <property type="project" value="UniProtKB-ARBA"/>
</dbReference>
<dbReference type="InterPro" id="IPR013320">
    <property type="entry name" value="ConA-like_dom_sf"/>
</dbReference>
<dbReference type="PROSITE" id="PS51304">
    <property type="entry name" value="GALECTIN"/>
    <property type="match status" value="1"/>
</dbReference>
<evidence type="ECO:0000313" key="15">
    <source>
        <dbReference type="EMBL" id="KAK6913634.1"/>
    </source>
</evidence>
<sequence length="613" mass="68092">MRKWSGGVLISILALLLIFRYSLIGSNQRKQSAKDFFGNPPPNNTSRTRGQDPNASSTIKLKKSLETVKKSHYVNVDGLSILYGPTNFSKEESKVLLVWAQLRSLLSRSDSLPQTAQGVKEGSIAWSDLLSTIEKDKASTFGRNDSVKSKPGDRNCPFSVDTFNNTVRRTGIVLELPCGVVEGSSITVVAVPNGHNGSFQLEFVGSKLSGKPDPPVILHYNVSLPGDNLTEEPVIIQNAWSNELGWGKEEKCPARDSAVHQKVDGLVLCNEEVIRSIAEENLNATDKLTNVSNGSTHVRACFPFVEGNPFTATLWVGDEGFHMSKLEPWLIGGVKVAGHLDVLSALAKALPVPDNLGLVDVEQLKAPPTSRKRITMLVGVFSTGNNFKRRMALRRSWMQYKAVRSGNHNKRQVNIELWKEAQAYGDIQLMPFVDYYNLISLKTVAVCMMGIKILPARYIMKTDDDAFVRIDEVLSCLKEKASSGLLYGRISFDSAPNRDKGGKWYISAQEWPKGSYPPWAHGPGYIISQDIAKFIVQGHQEGSLKPFKLEDVAMGIWIEEFKRSGSAVNYVTDDRFYNAGCESNYILAHYQGPRLLLCLWEKLQKENKAECCE</sequence>
<keyword evidence="16" id="KW-1185">Reference proteome</keyword>
<evidence type="ECO:0000256" key="8">
    <source>
        <dbReference type="ARBA" id="ARBA00022968"/>
    </source>
</evidence>
<evidence type="ECO:0000256" key="4">
    <source>
        <dbReference type="ARBA" id="ARBA00008661"/>
    </source>
</evidence>
<evidence type="ECO:0000256" key="10">
    <source>
        <dbReference type="ARBA" id="ARBA00023034"/>
    </source>
</evidence>
<dbReference type="Proteomes" id="UP001370490">
    <property type="component" value="Unassembled WGS sequence"/>
</dbReference>
<dbReference type="SMART" id="SM00908">
    <property type="entry name" value="Gal-bind_lectin"/>
    <property type="match status" value="1"/>
</dbReference>
<keyword evidence="8" id="KW-0735">Signal-anchor</keyword>
<organism evidence="15 16">
    <name type="scientific">Dillenia turbinata</name>
    <dbReference type="NCBI Taxonomy" id="194707"/>
    <lineage>
        <taxon>Eukaryota</taxon>
        <taxon>Viridiplantae</taxon>
        <taxon>Streptophyta</taxon>
        <taxon>Embryophyta</taxon>
        <taxon>Tracheophyta</taxon>
        <taxon>Spermatophyta</taxon>
        <taxon>Magnoliopsida</taxon>
        <taxon>eudicotyledons</taxon>
        <taxon>Gunneridae</taxon>
        <taxon>Pentapetalae</taxon>
        <taxon>Dilleniales</taxon>
        <taxon>Dilleniaceae</taxon>
        <taxon>Dillenia</taxon>
    </lineage>
</organism>
<evidence type="ECO:0000256" key="13">
    <source>
        <dbReference type="SAM" id="MobiDB-lite"/>
    </source>
</evidence>
<dbReference type="GO" id="GO:0000139">
    <property type="term" value="C:Golgi membrane"/>
    <property type="evidence" value="ECO:0007669"/>
    <property type="project" value="UniProtKB-SubCell"/>
</dbReference>
<keyword evidence="7" id="KW-0812">Transmembrane</keyword>
<dbReference type="GO" id="GO:0030246">
    <property type="term" value="F:carbohydrate binding"/>
    <property type="evidence" value="ECO:0007669"/>
    <property type="project" value="InterPro"/>
</dbReference>
<feature type="domain" description="Galectin" evidence="14">
    <location>
        <begin position="172"/>
        <end position="370"/>
    </location>
</feature>
<dbReference type="InterPro" id="IPR001079">
    <property type="entry name" value="Galectin_CRD"/>
</dbReference>
<reference evidence="15 16" key="1">
    <citation type="submission" date="2023-12" db="EMBL/GenBank/DDBJ databases">
        <title>A high-quality genome assembly for Dillenia turbinata (Dilleniales).</title>
        <authorList>
            <person name="Chanderbali A."/>
        </authorList>
    </citation>
    <scope>NUCLEOTIDE SEQUENCE [LARGE SCALE GENOMIC DNA]</scope>
    <source>
        <strain evidence="15">LSX21</strain>
        <tissue evidence="15">Leaf</tissue>
    </source>
</reference>
<evidence type="ECO:0000256" key="2">
    <source>
        <dbReference type="ARBA" id="ARBA00004323"/>
    </source>
</evidence>
<gene>
    <name evidence="15" type="ORF">RJ641_020955</name>
</gene>
<dbReference type="InterPro" id="IPR002659">
    <property type="entry name" value="Glyco_trans_31"/>
</dbReference>
<evidence type="ECO:0000256" key="7">
    <source>
        <dbReference type="ARBA" id="ARBA00022692"/>
    </source>
</evidence>
<feature type="region of interest" description="Disordered" evidence="13">
    <location>
        <begin position="32"/>
        <end position="57"/>
    </location>
</feature>
<keyword evidence="12" id="KW-0464">Manganese</keyword>
<dbReference type="PANTHER" id="PTHR11214:SF3">
    <property type="entry name" value="BETA-1,3-GALACTOSYLTRANSFERASE 6"/>
    <property type="match status" value="1"/>
</dbReference>
<dbReference type="Pfam" id="PF01762">
    <property type="entry name" value="Galactosyl_T"/>
    <property type="match status" value="1"/>
</dbReference>
<protein>
    <submittedName>
        <fullName evidence="15">Galectin, carbohydrate recognition domain</fullName>
    </submittedName>
</protein>
<feature type="compositionally biased region" description="Polar residues" evidence="13">
    <location>
        <begin position="44"/>
        <end position="57"/>
    </location>
</feature>
<comment type="similarity">
    <text evidence="4">Belongs to the glycosyltransferase 31 family.</text>
</comment>
<evidence type="ECO:0000313" key="16">
    <source>
        <dbReference type="Proteomes" id="UP001370490"/>
    </source>
</evidence>
<evidence type="ECO:0000259" key="14">
    <source>
        <dbReference type="PROSITE" id="PS51304"/>
    </source>
</evidence>